<evidence type="ECO:0000256" key="6">
    <source>
        <dbReference type="ARBA" id="ARBA00022833"/>
    </source>
</evidence>
<dbReference type="GO" id="GO:0016787">
    <property type="term" value="F:hydrolase activity"/>
    <property type="evidence" value="ECO:0007669"/>
    <property type="project" value="UniProtKB-KW"/>
</dbReference>
<name>A0ABT8SQ49_9HYPH</name>
<keyword evidence="4" id="KW-0574">Periplasm</keyword>
<evidence type="ECO:0000256" key="3">
    <source>
        <dbReference type="ARBA" id="ARBA00022729"/>
    </source>
</evidence>
<sequence length="331" mass="35322">MATILSSAGKRLAFLTGLGALVASAALGADQPAKQAFGAVSLPSAGAPTPVGFYAKGCLSGGVPLADDGPHWQSMRLSRNRHWGMPQTVAMLKRLSNDADKLGWGEGILVGDMSQPRGGPMSSGHASHQIGLDVDVWFTPMPKKRLTPQERETFPFTSMLDKSKFLTVDEHRWSKTAAKLVMTAASYPDVERIFVNPAIKKKLCETWTGDRSVLGKVRPMYGHDEHFHIRLTCPPGMASCKAQAPVAAGDGCDKSLAWWFTPEPWAKPKKDPNAPPPKPPRPMMVSDMPKACSALLSAPAAPGARAQGVSTTPVSKATSSAEEEAGDQPMQ</sequence>
<dbReference type="EC" id="3.4.-.-" evidence="10"/>
<gene>
    <name evidence="10" type="primary">mepA</name>
    <name evidence="10" type="ORF">Q2T52_00700</name>
</gene>
<keyword evidence="3 9" id="KW-0732">Signal</keyword>
<evidence type="ECO:0000256" key="8">
    <source>
        <dbReference type="SAM" id="MobiDB-lite"/>
    </source>
</evidence>
<dbReference type="SUPFAM" id="SSF55166">
    <property type="entry name" value="Hedgehog/DD-peptidase"/>
    <property type="match status" value="1"/>
</dbReference>
<reference evidence="10" key="1">
    <citation type="journal article" date="2015" name="Int. J. Syst. Evol. Microbiol.">
        <title>Rhizobium oryzicola sp. nov., potential plant-growth-promoting endophytic bacteria isolated from rice roots.</title>
        <authorList>
            <person name="Zhang X.X."/>
            <person name="Gao J.S."/>
            <person name="Cao Y.H."/>
            <person name="Sheirdil R.A."/>
            <person name="Wang X.C."/>
            <person name="Zhang L."/>
        </authorList>
    </citation>
    <scope>NUCLEOTIDE SEQUENCE</scope>
    <source>
        <strain evidence="10">05753</strain>
    </source>
</reference>
<dbReference type="NCBIfam" id="NF006947">
    <property type="entry name" value="PRK09429.1"/>
    <property type="match status" value="1"/>
</dbReference>
<comment type="caution">
    <text evidence="10">The sequence shown here is derived from an EMBL/GenBank/DDBJ whole genome shotgun (WGS) entry which is preliminary data.</text>
</comment>
<keyword evidence="5 10" id="KW-0378">Hydrolase</keyword>
<organism evidence="10 11">
    <name type="scientific">Rhizobium oryzicola</name>
    <dbReference type="NCBI Taxonomy" id="1232668"/>
    <lineage>
        <taxon>Bacteria</taxon>
        <taxon>Pseudomonadati</taxon>
        <taxon>Pseudomonadota</taxon>
        <taxon>Alphaproteobacteria</taxon>
        <taxon>Hyphomicrobiales</taxon>
        <taxon>Rhizobiaceae</taxon>
        <taxon>Rhizobium/Agrobacterium group</taxon>
        <taxon>Rhizobium</taxon>
    </lineage>
</organism>
<dbReference type="Proteomes" id="UP001169006">
    <property type="component" value="Unassembled WGS sequence"/>
</dbReference>
<evidence type="ECO:0000256" key="4">
    <source>
        <dbReference type="ARBA" id="ARBA00022764"/>
    </source>
</evidence>
<evidence type="ECO:0000313" key="10">
    <source>
        <dbReference type="EMBL" id="MDO1580604.1"/>
    </source>
</evidence>
<evidence type="ECO:0000256" key="9">
    <source>
        <dbReference type="SAM" id="SignalP"/>
    </source>
</evidence>
<dbReference type="Pfam" id="PF03411">
    <property type="entry name" value="Peptidase_M74"/>
    <property type="match status" value="1"/>
</dbReference>
<dbReference type="PIRSF" id="PIRSF018455">
    <property type="entry name" value="MepA"/>
    <property type="match status" value="1"/>
</dbReference>
<feature type="compositionally biased region" description="Polar residues" evidence="8">
    <location>
        <begin position="308"/>
        <end position="320"/>
    </location>
</feature>
<feature type="signal peptide" evidence="9">
    <location>
        <begin position="1"/>
        <end position="25"/>
    </location>
</feature>
<reference evidence="10" key="2">
    <citation type="submission" date="2023-07" db="EMBL/GenBank/DDBJ databases">
        <authorList>
            <person name="Sun H."/>
        </authorList>
    </citation>
    <scope>NUCLEOTIDE SEQUENCE</scope>
    <source>
        <strain evidence="10">05753</strain>
    </source>
</reference>
<proteinExistence type="predicted"/>
<accession>A0ABT8SQ49</accession>
<feature type="chain" id="PRO_5046744691" evidence="9">
    <location>
        <begin position="26"/>
        <end position="331"/>
    </location>
</feature>
<dbReference type="Gene3D" id="3.30.1380.10">
    <property type="match status" value="1"/>
</dbReference>
<protein>
    <submittedName>
        <fullName evidence="10">Penicillin-insensitive murein endopeptidase</fullName>
        <ecNumber evidence="10">3.4.-.-</ecNumber>
    </submittedName>
</protein>
<evidence type="ECO:0000256" key="7">
    <source>
        <dbReference type="ARBA" id="ARBA00023049"/>
    </source>
</evidence>
<keyword evidence="7" id="KW-0482">Metalloprotease</keyword>
<feature type="compositionally biased region" description="Acidic residues" evidence="8">
    <location>
        <begin position="321"/>
        <end position="331"/>
    </location>
</feature>
<evidence type="ECO:0000313" key="11">
    <source>
        <dbReference type="Proteomes" id="UP001169006"/>
    </source>
</evidence>
<dbReference type="InterPro" id="IPR005073">
    <property type="entry name" value="Peptidase_M74"/>
</dbReference>
<dbReference type="RefSeq" id="WP_302074766.1">
    <property type="nucleotide sequence ID" value="NZ_JAUKWQ010000001.1"/>
</dbReference>
<feature type="compositionally biased region" description="Pro residues" evidence="8">
    <location>
        <begin position="273"/>
        <end position="282"/>
    </location>
</feature>
<keyword evidence="1" id="KW-0645">Protease</keyword>
<evidence type="ECO:0000256" key="1">
    <source>
        <dbReference type="ARBA" id="ARBA00022670"/>
    </source>
</evidence>
<evidence type="ECO:0000256" key="2">
    <source>
        <dbReference type="ARBA" id="ARBA00022723"/>
    </source>
</evidence>
<keyword evidence="2" id="KW-0479">Metal-binding</keyword>
<keyword evidence="11" id="KW-1185">Reference proteome</keyword>
<dbReference type="InterPro" id="IPR009045">
    <property type="entry name" value="Zn_M74/Hedgehog-like"/>
</dbReference>
<feature type="region of interest" description="Disordered" evidence="8">
    <location>
        <begin position="263"/>
        <end position="331"/>
    </location>
</feature>
<feature type="compositionally biased region" description="Low complexity" evidence="8">
    <location>
        <begin position="291"/>
        <end position="306"/>
    </location>
</feature>
<dbReference type="EMBL" id="JAUKWQ010000001">
    <property type="protein sequence ID" value="MDO1580604.1"/>
    <property type="molecule type" value="Genomic_DNA"/>
</dbReference>
<keyword evidence="6" id="KW-0862">Zinc</keyword>
<evidence type="ECO:0000256" key="5">
    <source>
        <dbReference type="ARBA" id="ARBA00022801"/>
    </source>
</evidence>